<comment type="caution">
    <text evidence="1">The sequence shown here is derived from an EMBL/GenBank/DDBJ whole genome shotgun (WGS) entry which is preliminary data.</text>
</comment>
<gene>
    <name evidence="1" type="ORF">ASZ90_009003</name>
</gene>
<evidence type="ECO:0000313" key="1">
    <source>
        <dbReference type="EMBL" id="KUG21245.1"/>
    </source>
</evidence>
<proteinExistence type="predicted"/>
<reference evidence="1" key="1">
    <citation type="journal article" date="2015" name="Proc. Natl. Acad. Sci. U.S.A.">
        <title>Networks of energetic and metabolic interactions define dynamics in microbial communities.</title>
        <authorList>
            <person name="Embree M."/>
            <person name="Liu J.K."/>
            <person name="Al-Bassam M.M."/>
            <person name="Zengler K."/>
        </authorList>
    </citation>
    <scope>NUCLEOTIDE SEQUENCE</scope>
</reference>
<sequence length="44" mass="4552">MPDGLNAVGRDISCIPFFAGMPAFSARNPDRLHSTLFASSAAAA</sequence>
<organism evidence="1">
    <name type="scientific">hydrocarbon metagenome</name>
    <dbReference type="NCBI Taxonomy" id="938273"/>
    <lineage>
        <taxon>unclassified sequences</taxon>
        <taxon>metagenomes</taxon>
        <taxon>ecological metagenomes</taxon>
    </lineage>
</organism>
<accession>A0A0W8FK09</accession>
<protein>
    <submittedName>
        <fullName evidence="1">Uncharacterized protein</fullName>
    </submittedName>
</protein>
<name>A0A0W8FK09_9ZZZZ</name>
<dbReference type="AlphaFoldDB" id="A0A0W8FK09"/>
<dbReference type="EMBL" id="LNQE01001083">
    <property type="protein sequence ID" value="KUG21245.1"/>
    <property type="molecule type" value="Genomic_DNA"/>
</dbReference>